<keyword evidence="2" id="KW-0805">Transcription regulation</keyword>
<dbReference type="GO" id="GO:0043565">
    <property type="term" value="F:sequence-specific DNA binding"/>
    <property type="evidence" value="ECO:0007669"/>
    <property type="project" value="TreeGrafter"/>
</dbReference>
<evidence type="ECO:0000313" key="7">
    <source>
        <dbReference type="Proteomes" id="UP000306575"/>
    </source>
</evidence>
<accession>A0A4U7N920</accession>
<organism evidence="6 7">
    <name type="scientific">Shimia litoralis</name>
    <dbReference type="NCBI Taxonomy" id="420403"/>
    <lineage>
        <taxon>Bacteria</taxon>
        <taxon>Pseudomonadati</taxon>
        <taxon>Pseudomonadota</taxon>
        <taxon>Alphaproteobacteria</taxon>
        <taxon>Rhodobacterales</taxon>
        <taxon>Roseobacteraceae</taxon>
    </lineage>
</organism>
<reference evidence="6 7" key="1">
    <citation type="submission" date="2019-04" db="EMBL/GenBank/DDBJ databases">
        <title>Genome sequence of Pelagicola litoralis CL-ES2.</title>
        <authorList>
            <person name="Cao J."/>
        </authorList>
    </citation>
    <scope>NUCLEOTIDE SEQUENCE [LARGE SCALE GENOMIC DNA]</scope>
    <source>
        <strain evidence="6 7">CL-ES2</strain>
    </source>
</reference>
<dbReference type="Gene3D" id="3.40.190.290">
    <property type="match status" value="1"/>
</dbReference>
<dbReference type="SUPFAM" id="SSF46785">
    <property type="entry name" value="Winged helix' DNA-binding domain"/>
    <property type="match status" value="1"/>
</dbReference>
<dbReference type="InterPro" id="IPR036390">
    <property type="entry name" value="WH_DNA-bd_sf"/>
</dbReference>
<proteinExistence type="inferred from homology"/>
<name>A0A4U7N920_9RHOB</name>
<dbReference type="GO" id="GO:0006351">
    <property type="term" value="P:DNA-templated transcription"/>
    <property type="evidence" value="ECO:0007669"/>
    <property type="project" value="TreeGrafter"/>
</dbReference>
<dbReference type="SUPFAM" id="SSF53850">
    <property type="entry name" value="Periplasmic binding protein-like II"/>
    <property type="match status" value="1"/>
</dbReference>
<dbReference type="OrthoDB" id="9798121at2"/>
<comment type="caution">
    <text evidence="6">The sequence shown here is derived from an EMBL/GenBank/DDBJ whole genome shotgun (WGS) entry which is preliminary data.</text>
</comment>
<keyword evidence="4" id="KW-0804">Transcription</keyword>
<dbReference type="InterPro" id="IPR036388">
    <property type="entry name" value="WH-like_DNA-bd_sf"/>
</dbReference>
<feature type="domain" description="HTH lysR-type" evidence="5">
    <location>
        <begin position="7"/>
        <end position="64"/>
    </location>
</feature>
<dbReference type="InterPro" id="IPR000847">
    <property type="entry name" value="LysR_HTH_N"/>
</dbReference>
<comment type="similarity">
    <text evidence="1">Belongs to the LysR transcriptional regulatory family.</text>
</comment>
<evidence type="ECO:0000259" key="5">
    <source>
        <dbReference type="PROSITE" id="PS50931"/>
    </source>
</evidence>
<evidence type="ECO:0000256" key="4">
    <source>
        <dbReference type="ARBA" id="ARBA00023163"/>
    </source>
</evidence>
<dbReference type="InterPro" id="IPR005119">
    <property type="entry name" value="LysR_subst-bd"/>
</dbReference>
<dbReference type="Proteomes" id="UP000306575">
    <property type="component" value="Unassembled WGS sequence"/>
</dbReference>
<dbReference type="PANTHER" id="PTHR30537:SF3">
    <property type="entry name" value="TRANSCRIPTIONAL REGULATORY PROTEIN"/>
    <property type="match status" value="1"/>
</dbReference>
<dbReference type="RefSeq" id="WP_138015941.1">
    <property type="nucleotide sequence ID" value="NZ_SULI01000007.1"/>
</dbReference>
<dbReference type="InterPro" id="IPR058163">
    <property type="entry name" value="LysR-type_TF_proteobact-type"/>
</dbReference>
<protein>
    <submittedName>
        <fullName evidence="6">LysR family transcriptional regulator</fullName>
    </submittedName>
</protein>
<dbReference type="PROSITE" id="PS50931">
    <property type="entry name" value="HTH_LYSR"/>
    <property type="match status" value="1"/>
</dbReference>
<evidence type="ECO:0000313" key="6">
    <source>
        <dbReference type="EMBL" id="TKZ21114.1"/>
    </source>
</evidence>
<dbReference type="PRINTS" id="PR00039">
    <property type="entry name" value="HTHLYSR"/>
</dbReference>
<dbReference type="EMBL" id="SULI01000007">
    <property type="protein sequence ID" value="TKZ21114.1"/>
    <property type="molecule type" value="Genomic_DNA"/>
</dbReference>
<dbReference type="Gene3D" id="1.10.10.10">
    <property type="entry name" value="Winged helix-like DNA-binding domain superfamily/Winged helix DNA-binding domain"/>
    <property type="match status" value="1"/>
</dbReference>
<evidence type="ECO:0000256" key="1">
    <source>
        <dbReference type="ARBA" id="ARBA00009437"/>
    </source>
</evidence>
<dbReference type="PANTHER" id="PTHR30537">
    <property type="entry name" value="HTH-TYPE TRANSCRIPTIONAL REGULATOR"/>
    <property type="match status" value="1"/>
</dbReference>
<dbReference type="Pfam" id="PF00126">
    <property type="entry name" value="HTH_1"/>
    <property type="match status" value="1"/>
</dbReference>
<dbReference type="Pfam" id="PF03466">
    <property type="entry name" value="LysR_substrate"/>
    <property type="match status" value="1"/>
</dbReference>
<dbReference type="AlphaFoldDB" id="A0A4U7N920"/>
<keyword evidence="7" id="KW-1185">Reference proteome</keyword>
<dbReference type="FunFam" id="1.10.10.10:FF:000001">
    <property type="entry name" value="LysR family transcriptional regulator"/>
    <property type="match status" value="1"/>
</dbReference>
<evidence type="ECO:0000256" key="3">
    <source>
        <dbReference type="ARBA" id="ARBA00023125"/>
    </source>
</evidence>
<dbReference type="GO" id="GO:0003700">
    <property type="term" value="F:DNA-binding transcription factor activity"/>
    <property type="evidence" value="ECO:0007669"/>
    <property type="project" value="InterPro"/>
</dbReference>
<keyword evidence="3" id="KW-0238">DNA-binding</keyword>
<evidence type="ECO:0000256" key="2">
    <source>
        <dbReference type="ARBA" id="ARBA00023015"/>
    </source>
</evidence>
<sequence length="297" mass="33336">MDMPTITNWTLLQSFLAVAETGSLSQAAHRLGTSQPTLGRHIKTLEAELEVELFHRHARGFSLTDLGQAMLPAARNMQRAMQDLSMTAAGAQKKLDGEVRITTSVFMAHHVMPEILSDIRKAEPAITLDLDPSDETENLLFRRADIAVRMYRPQQLDMITHHLGDIPLGMYAAKSYLDRAGTPRTPDDLLQHDLVGYDRSDVIIRAMRDAGWPATRDWFKVRCDNQSAYWQLVRAGCGIGFCQRATADKDPLVLPVLTDLPIPALPVWLTAHQAMRHTPRISRIWALLEQGLRPFVS</sequence>
<gene>
    <name evidence="6" type="ORF">FAP39_08340</name>
</gene>